<evidence type="ECO:0000313" key="2">
    <source>
        <dbReference type="EMBL" id="KYC64263.1"/>
    </source>
</evidence>
<organism evidence="2 3">
    <name type="scientific">Heyndrickxia coagulans</name>
    <name type="common">Weizmannia coagulans</name>
    <dbReference type="NCBI Taxonomy" id="1398"/>
    <lineage>
        <taxon>Bacteria</taxon>
        <taxon>Bacillati</taxon>
        <taxon>Bacillota</taxon>
        <taxon>Bacilli</taxon>
        <taxon>Bacillales</taxon>
        <taxon>Bacillaceae</taxon>
        <taxon>Heyndrickxia</taxon>
    </lineage>
</organism>
<evidence type="ECO:0000256" key="1">
    <source>
        <dbReference type="SAM" id="MobiDB-lite"/>
    </source>
</evidence>
<protein>
    <submittedName>
        <fullName evidence="2">Uncharacterized protein</fullName>
    </submittedName>
</protein>
<gene>
    <name evidence="2" type="ORF">B4099_3632</name>
</gene>
<feature type="region of interest" description="Disordered" evidence="1">
    <location>
        <begin position="1"/>
        <end position="33"/>
    </location>
</feature>
<dbReference type="EMBL" id="LQYI01000102">
    <property type="protein sequence ID" value="KYC64263.1"/>
    <property type="molecule type" value="Genomic_DNA"/>
</dbReference>
<feature type="compositionally biased region" description="Basic and acidic residues" evidence="1">
    <location>
        <begin position="9"/>
        <end position="19"/>
    </location>
</feature>
<sequence>MQFSYQLPEKQEEDLKNSEFGKSSRRVSEGKVGKRKTSYAKMHSIIYFAYHWKVN</sequence>
<comment type="caution">
    <text evidence="2">The sequence shown here is derived from an EMBL/GenBank/DDBJ whole genome shotgun (WGS) entry which is preliminary data.</text>
</comment>
<proteinExistence type="predicted"/>
<dbReference type="Proteomes" id="UP000075304">
    <property type="component" value="Unassembled WGS sequence"/>
</dbReference>
<accession>A0A150K3V5</accession>
<dbReference type="AlphaFoldDB" id="A0A150K3V5"/>
<dbReference type="PATRIC" id="fig|1398.25.peg.673"/>
<reference evidence="2 3" key="1">
    <citation type="submission" date="2016-01" db="EMBL/GenBank/DDBJ databases">
        <title>Genome Sequences of Twelve Sporeforming Bacillus Species Isolated from Foods.</title>
        <authorList>
            <person name="Berendsen E.M."/>
            <person name="Wells-Bennik M.H."/>
            <person name="Krawcyk A.O."/>
            <person name="De Jong A."/>
            <person name="Holsappel S."/>
            <person name="Eijlander R.T."/>
            <person name="Kuipers O.P."/>
        </authorList>
    </citation>
    <scope>NUCLEOTIDE SEQUENCE [LARGE SCALE GENOMIC DNA]</scope>
    <source>
        <strain evidence="2 3">B4099</strain>
    </source>
</reference>
<name>A0A150K3V5_HEYCO</name>
<evidence type="ECO:0000313" key="3">
    <source>
        <dbReference type="Proteomes" id="UP000075304"/>
    </source>
</evidence>